<sequence length="153" mass="17138">MDLETRLNSVVGFLQLEMPQDALGELTGLAEEELYSSRVQELVLAAQMMDKQWNAAVVTAQRLCKHHPRKKAYFIHAAYCLHEIGDTTAAREVLLKGPKSLIKDALFHYNMGCYSAVLGDPNVAKSYLDRAFELDESLRQLAQTDKDLVGLVL</sequence>
<accession>A0A1M6RZA1</accession>
<proteinExistence type="predicted"/>
<protein>
    <recommendedName>
        <fullName evidence="3">Tetratricopeptide repeat-containing protein</fullName>
    </recommendedName>
</protein>
<dbReference type="Proteomes" id="UP000184510">
    <property type="component" value="Unassembled WGS sequence"/>
</dbReference>
<evidence type="ECO:0008006" key="3">
    <source>
        <dbReference type="Google" id="ProtNLM"/>
    </source>
</evidence>
<dbReference type="SUPFAM" id="SSF48452">
    <property type="entry name" value="TPR-like"/>
    <property type="match status" value="1"/>
</dbReference>
<keyword evidence="2" id="KW-1185">Reference proteome</keyword>
<dbReference type="RefSeq" id="WP_143185262.1">
    <property type="nucleotide sequence ID" value="NZ_FQYR01000008.1"/>
</dbReference>
<dbReference type="NCBIfam" id="NF047558">
    <property type="entry name" value="TPR_END_plus"/>
    <property type="match status" value="1"/>
</dbReference>
<dbReference type="STRING" id="1123071.SAMN02745181_3724"/>
<evidence type="ECO:0000313" key="1">
    <source>
        <dbReference type="EMBL" id="SHK37781.1"/>
    </source>
</evidence>
<name>A0A1M6RZA1_9BACT</name>
<reference evidence="1 2" key="1">
    <citation type="submission" date="2016-11" db="EMBL/GenBank/DDBJ databases">
        <authorList>
            <person name="Jaros S."/>
            <person name="Januszkiewicz K."/>
            <person name="Wedrychowicz H."/>
        </authorList>
    </citation>
    <scope>NUCLEOTIDE SEQUENCE [LARGE SCALE GENOMIC DNA]</scope>
    <source>
        <strain evidence="1 2">DSM 18772</strain>
    </source>
</reference>
<dbReference type="InParanoid" id="A0A1M6RZA1"/>
<evidence type="ECO:0000313" key="2">
    <source>
        <dbReference type="Proteomes" id="UP000184510"/>
    </source>
</evidence>
<dbReference type="Gene3D" id="1.25.40.10">
    <property type="entry name" value="Tetratricopeptide repeat domain"/>
    <property type="match status" value="1"/>
</dbReference>
<dbReference type="AlphaFoldDB" id="A0A1M6RZA1"/>
<organism evidence="1 2">
    <name type="scientific">Rubritalea squalenifaciens DSM 18772</name>
    <dbReference type="NCBI Taxonomy" id="1123071"/>
    <lineage>
        <taxon>Bacteria</taxon>
        <taxon>Pseudomonadati</taxon>
        <taxon>Verrucomicrobiota</taxon>
        <taxon>Verrucomicrobiia</taxon>
        <taxon>Verrucomicrobiales</taxon>
        <taxon>Rubritaleaceae</taxon>
        <taxon>Rubritalea</taxon>
    </lineage>
</organism>
<dbReference type="EMBL" id="FQYR01000008">
    <property type="protein sequence ID" value="SHK37781.1"/>
    <property type="molecule type" value="Genomic_DNA"/>
</dbReference>
<dbReference type="InterPro" id="IPR011990">
    <property type="entry name" value="TPR-like_helical_dom_sf"/>
</dbReference>
<gene>
    <name evidence="1" type="ORF">SAMN02745181_3724</name>
</gene>
<dbReference type="OrthoDB" id="199845at2"/>